<dbReference type="AlphaFoldDB" id="A0A178K8Q3"/>
<gene>
    <name evidence="1" type="ORF">A3K86_15365</name>
</gene>
<protein>
    <submittedName>
        <fullName evidence="1">Uncharacterized protein</fullName>
    </submittedName>
</protein>
<comment type="caution">
    <text evidence="1">The sequence shown here is derived from an EMBL/GenBank/DDBJ whole genome shotgun (WGS) entry which is preliminary data.</text>
</comment>
<dbReference type="EMBL" id="LVHF01000029">
    <property type="protein sequence ID" value="OAN13043.1"/>
    <property type="molecule type" value="Genomic_DNA"/>
</dbReference>
<dbReference type="Proteomes" id="UP000078503">
    <property type="component" value="Unassembled WGS sequence"/>
</dbReference>
<dbReference type="STRING" id="858640.A3K86_15365"/>
<evidence type="ECO:0000313" key="2">
    <source>
        <dbReference type="Proteomes" id="UP000078503"/>
    </source>
</evidence>
<name>A0A178K8Q3_9GAMM</name>
<sequence>MKKLSRLSLLSAIGGITFVASASIGFLSLDDKKHSLVAMSEQEMSSVRGGFISINDTIINIGLTISTALNGSKVYTSQIANLTIDNGVLTSVESAEVEDPIKIVQNEAPGTGENTVNPGLTFQEGSIANIIQNTVDGANIKIQTELNIEADVEGFLKQQGNINRLENAILSHSY</sequence>
<organism evidence="1 2">
    <name type="scientific">Photobacterium jeanii</name>
    <dbReference type="NCBI Taxonomy" id="858640"/>
    <lineage>
        <taxon>Bacteria</taxon>
        <taxon>Pseudomonadati</taxon>
        <taxon>Pseudomonadota</taxon>
        <taxon>Gammaproteobacteria</taxon>
        <taxon>Vibrionales</taxon>
        <taxon>Vibrionaceae</taxon>
        <taxon>Photobacterium</taxon>
    </lineage>
</organism>
<dbReference type="RefSeq" id="WP_068332962.1">
    <property type="nucleotide sequence ID" value="NZ_LVHF01000029.1"/>
</dbReference>
<accession>A0A178K8Q3</accession>
<proteinExistence type="predicted"/>
<dbReference type="OrthoDB" id="5814522at2"/>
<reference evidence="1 2" key="1">
    <citation type="submission" date="2016-03" db="EMBL/GenBank/DDBJ databases">
        <title>Photobacterium proteolyticum sp. nov. a protease producing bacterium isolated from ocean sediments of Laizhou Bay.</title>
        <authorList>
            <person name="Li Y."/>
        </authorList>
    </citation>
    <scope>NUCLEOTIDE SEQUENCE [LARGE SCALE GENOMIC DNA]</scope>
    <source>
        <strain evidence="1 2">R-40508</strain>
    </source>
</reference>
<evidence type="ECO:0000313" key="1">
    <source>
        <dbReference type="EMBL" id="OAN13043.1"/>
    </source>
</evidence>
<keyword evidence="2" id="KW-1185">Reference proteome</keyword>